<dbReference type="SUPFAM" id="SSF47831">
    <property type="entry name" value="Enzyme I of the PEP:sugar phosphotransferase system HPr-binding (sub)domain"/>
    <property type="match status" value="1"/>
</dbReference>
<dbReference type="AlphaFoldDB" id="A0A8J6MCZ5"/>
<keyword evidence="9 16" id="KW-0762">Sugar transport</keyword>
<dbReference type="EC" id="2.7.3.9" evidence="5 16"/>
<evidence type="ECO:0000256" key="15">
    <source>
        <dbReference type="ARBA" id="ARBA00033235"/>
    </source>
</evidence>
<dbReference type="GO" id="GO:0016301">
    <property type="term" value="F:kinase activity"/>
    <property type="evidence" value="ECO:0007669"/>
    <property type="project" value="UniProtKB-KW"/>
</dbReference>
<evidence type="ECO:0000259" key="22">
    <source>
        <dbReference type="Pfam" id="PF02896"/>
    </source>
</evidence>
<evidence type="ECO:0000256" key="14">
    <source>
        <dbReference type="ARBA" id="ARBA00022842"/>
    </source>
</evidence>
<feature type="domain" description="PEP-utilising enzyme mobile" evidence="21">
    <location>
        <begin position="141"/>
        <end position="212"/>
    </location>
</feature>
<keyword evidence="13 16" id="KW-0418">Kinase</keyword>
<organism evidence="24 25">
    <name type="scientific">Flintibacter hominis</name>
    <dbReference type="NCBI Taxonomy" id="2763048"/>
    <lineage>
        <taxon>Bacteria</taxon>
        <taxon>Bacillati</taxon>
        <taxon>Bacillota</taxon>
        <taxon>Clostridia</taxon>
        <taxon>Eubacteriales</taxon>
        <taxon>Flintibacter</taxon>
    </lineage>
</organism>
<dbReference type="Gene3D" id="1.10.274.10">
    <property type="entry name" value="PtsI, HPr-binding domain"/>
    <property type="match status" value="1"/>
</dbReference>
<evidence type="ECO:0000256" key="11">
    <source>
        <dbReference type="ARBA" id="ARBA00022683"/>
    </source>
</evidence>
<evidence type="ECO:0000256" key="9">
    <source>
        <dbReference type="ARBA" id="ARBA00022597"/>
    </source>
</evidence>
<dbReference type="InterPro" id="IPR036637">
    <property type="entry name" value="Phosphohistidine_dom_sf"/>
</dbReference>
<dbReference type="InterPro" id="IPR024692">
    <property type="entry name" value="PTS_EI"/>
</dbReference>
<dbReference type="InterPro" id="IPR000121">
    <property type="entry name" value="PEP_util_C"/>
</dbReference>
<evidence type="ECO:0000256" key="12">
    <source>
        <dbReference type="ARBA" id="ARBA00022723"/>
    </source>
</evidence>
<dbReference type="Pfam" id="PF05524">
    <property type="entry name" value="PEP-utilisers_N"/>
    <property type="match status" value="1"/>
</dbReference>
<keyword evidence="25" id="KW-1185">Reference proteome</keyword>
<dbReference type="PANTHER" id="PTHR46244">
    <property type="entry name" value="PHOSPHOENOLPYRUVATE-PROTEIN PHOSPHOTRANSFERASE"/>
    <property type="match status" value="1"/>
</dbReference>
<evidence type="ECO:0000256" key="7">
    <source>
        <dbReference type="ARBA" id="ARBA00022448"/>
    </source>
</evidence>
<dbReference type="SUPFAM" id="SSF51621">
    <property type="entry name" value="Phosphoenolpyruvate/pyruvate domain"/>
    <property type="match status" value="1"/>
</dbReference>
<evidence type="ECO:0000256" key="20">
    <source>
        <dbReference type="SAM" id="Coils"/>
    </source>
</evidence>
<dbReference type="Gene3D" id="3.50.30.10">
    <property type="entry name" value="Phosphohistidine domain"/>
    <property type="match status" value="1"/>
</dbReference>
<dbReference type="EMBL" id="JACOPO010000003">
    <property type="protein sequence ID" value="MBC5722436.1"/>
    <property type="molecule type" value="Genomic_DNA"/>
</dbReference>
<evidence type="ECO:0000256" key="4">
    <source>
        <dbReference type="ARBA" id="ARBA00007837"/>
    </source>
</evidence>
<evidence type="ECO:0000259" key="23">
    <source>
        <dbReference type="Pfam" id="PF05524"/>
    </source>
</evidence>
<feature type="active site" description="Proton donor" evidence="17">
    <location>
        <position position="489"/>
    </location>
</feature>
<evidence type="ECO:0000256" key="3">
    <source>
        <dbReference type="ARBA" id="ARBA00004496"/>
    </source>
</evidence>
<comment type="caution">
    <text evidence="24">The sequence shown here is derived from an EMBL/GenBank/DDBJ whole genome shotgun (WGS) entry which is preliminary data.</text>
</comment>
<feature type="binding site" evidence="18">
    <location>
        <position position="452"/>
    </location>
    <ligand>
        <name>phosphoenolpyruvate</name>
        <dbReference type="ChEBI" id="CHEBI:58702"/>
    </ligand>
</feature>
<proteinExistence type="inferred from homology"/>
<feature type="binding site" evidence="19">
    <location>
        <position position="442"/>
    </location>
    <ligand>
        <name>Mg(2+)</name>
        <dbReference type="ChEBI" id="CHEBI:18420"/>
    </ligand>
</feature>
<feature type="binding site" evidence="19">
    <location>
        <position position="418"/>
    </location>
    <ligand>
        <name>Mg(2+)</name>
        <dbReference type="ChEBI" id="CHEBI:18420"/>
    </ligand>
</feature>
<evidence type="ECO:0000256" key="17">
    <source>
        <dbReference type="PIRSR" id="PIRSR000732-1"/>
    </source>
</evidence>
<gene>
    <name evidence="24" type="primary">ptsP</name>
    <name evidence="24" type="ORF">H8S11_06385</name>
</gene>
<protein>
    <recommendedName>
        <fullName evidence="6 16">Phosphoenolpyruvate-protein phosphotransferase</fullName>
        <ecNumber evidence="5 16">2.7.3.9</ecNumber>
    </recommendedName>
    <alternativeName>
        <fullName evidence="15 16">Phosphotransferase system, enzyme I</fullName>
    </alternativeName>
</protein>
<comment type="catalytic activity">
    <reaction evidence="1 16">
        <text>L-histidyl-[protein] + phosphoenolpyruvate = N(pros)-phospho-L-histidyl-[protein] + pyruvate</text>
        <dbReference type="Rhea" id="RHEA:23880"/>
        <dbReference type="Rhea" id="RHEA-COMP:9745"/>
        <dbReference type="Rhea" id="RHEA-COMP:9746"/>
        <dbReference type="ChEBI" id="CHEBI:15361"/>
        <dbReference type="ChEBI" id="CHEBI:29979"/>
        <dbReference type="ChEBI" id="CHEBI:58702"/>
        <dbReference type="ChEBI" id="CHEBI:64837"/>
        <dbReference type="EC" id="2.7.3.9"/>
    </reaction>
</comment>
<dbReference type="PIRSF" id="PIRSF000732">
    <property type="entry name" value="PTS_enzyme_I"/>
    <property type="match status" value="1"/>
</dbReference>
<dbReference type="Proteomes" id="UP000628736">
    <property type="component" value="Unassembled WGS sequence"/>
</dbReference>
<dbReference type="Pfam" id="PF00391">
    <property type="entry name" value="PEP-utilizers"/>
    <property type="match status" value="1"/>
</dbReference>
<feature type="active site" description="Tele-phosphohistidine intermediate" evidence="17">
    <location>
        <position position="176"/>
    </location>
</feature>
<dbReference type="InterPro" id="IPR008731">
    <property type="entry name" value="PTS_EIN"/>
</dbReference>
<evidence type="ECO:0000256" key="19">
    <source>
        <dbReference type="PIRSR" id="PIRSR000732-3"/>
    </source>
</evidence>
<keyword evidence="8 16" id="KW-0963">Cytoplasm</keyword>
<feature type="domain" description="PEP-utilising enzyme C-terminal" evidence="22">
    <location>
        <begin position="239"/>
        <end position="527"/>
    </location>
</feature>
<dbReference type="GO" id="GO:0008965">
    <property type="term" value="F:phosphoenolpyruvate-protein phosphotransferase activity"/>
    <property type="evidence" value="ECO:0007669"/>
    <property type="project" value="UniProtKB-EC"/>
</dbReference>
<name>A0A8J6MCZ5_9FIRM</name>
<dbReference type="InterPro" id="IPR006318">
    <property type="entry name" value="PTS_EI-like"/>
</dbReference>
<evidence type="ECO:0000313" key="24">
    <source>
        <dbReference type="EMBL" id="MBC5722436.1"/>
    </source>
</evidence>
<dbReference type="SUPFAM" id="SSF52009">
    <property type="entry name" value="Phosphohistidine domain"/>
    <property type="match status" value="1"/>
</dbReference>
<evidence type="ECO:0000259" key="21">
    <source>
        <dbReference type="Pfam" id="PF00391"/>
    </source>
</evidence>
<keyword evidence="14 16" id="KW-0460">Magnesium</keyword>
<dbReference type="GO" id="GO:0046872">
    <property type="term" value="F:metal ion binding"/>
    <property type="evidence" value="ECO:0007669"/>
    <property type="project" value="UniProtKB-KW"/>
</dbReference>
<dbReference type="InterPro" id="IPR015813">
    <property type="entry name" value="Pyrv/PenolPyrv_kinase-like_dom"/>
</dbReference>
<dbReference type="NCBIfam" id="TIGR01417">
    <property type="entry name" value="PTS_I_fam"/>
    <property type="match status" value="1"/>
</dbReference>
<evidence type="ECO:0000256" key="10">
    <source>
        <dbReference type="ARBA" id="ARBA00022679"/>
    </source>
</evidence>
<dbReference type="GO" id="GO:0005737">
    <property type="term" value="C:cytoplasm"/>
    <property type="evidence" value="ECO:0007669"/>
    <property type="project" value="UniProtKB-SubCell"/>
</dbReference>
<dbReference type="InterPro" id="IPR040442">
    <property type="entry name" value="Pyrv_kinase-like_dom_sf"/>
</dbReference>
<dbReference type="InterPro" id="IPR036618">
    <property type="entry name" value="PtsI_HPr-bd_sf"/>
</dbReference>
<dbReference type="PROSITE" id="PS00370">
    <property type="entry name" value="PEP_ENZYMES_PHOS_SITE"/>
    <property type="match status" value="1"/>
</dbReference>
<evidence type="ECO:0000256" key="2">
    <source>
        <dbReference type="ARBA" id="ARBA00001946"/>
    </source>
</evidence>
<evidence type="ECO:0000256" key="8">
    <source>
        <dbReference type="ARBA" id="ARBA00022490"/>
    </source>
</evidence>
<evidence type="ECO:0000313" key="25">
    <source>
        <dbReference type="Proteomes" id="UP000628736"/>
    </source>
</evidence>
<dbReference type="Pfam" id="PF02896">
    <property type="entry name" value="PEP-utilizers_C"/>
    <property type="match status" value="1"/>
</dbReference>
<keyword evidence="20" id="KW-0175">Coiled coil</keyword>
<dbReference type="PRINTS" id="PR01736">
    <property type="entry name" value="PHPHTRNFRASE"/>
</dbReference>
<dbReference type="InterPro" id="IPR008279">
    <property type="entry name" value="PEP-util_enz_mobile_dom"/>
</dbReference>
<feature type="binding site" evidence="18">
    <location>
        <begin position="441"/>
        <end position="442"/>
    </location>
    <ligand>
        <name>phosphoenolpyruvate</name>
        <dbReference type="ChEBI" id="CHEBI:58702"/>
    </ligand>
</feature>
<feature type="coiled-coil region" evidence="20">
    <location>
        <begin position="383"/>
        <end position="410"/>
    </location>
</feature>
<comment type="subcellular location">
    <subcellularLocation>
        <location evidence="3 16">Cytoplasm</location>
    </subcellularLocation>
</comment>
<evidence type="ECO:0000256" key="18">
    <source>
        <dbReference type="PIRSR" id="PIRSR000732-2"/>
    </source>
</evidence>
<keyword evidence="12 16" id="KW-0479">Metal-binding</keyword>
<accession>A0A8J6MCZ5</accession>
<feature type="binding site" evidence="18">
    <location>
        <position position="319"/>
    </location>
    <ligand>
        <name>phosphoenolpyruvate</name>
        <dbReference type="ChEBI" id="CHEBI:58702"/>
    </ligand>
</feature>
<evidence type="ECO:0000256" key="6">
    <source>
        <dbReference type="ARBA" id="ARBA00016544"/>
    </source>
</evidence>
<evidence type="ECO:0000256" key="5">
    <source>
        <dbReference type="ARBA" id="ARBA00012232"/>
    </source>
</evidence>
<evidence type="ECO:0000256" key="13">
    <source>
        <dbReference type="ARBA" id="ARBA00022777"/>
    </source>
</evidence>
<dbReference type="GO" id="GO:0009401">
    <property type="term" value="P:phosphoenolpyruvate-dependent sugar phosphotransferase system"/>
    <property type="evidence" value="ECO:0007669"/>
    <property type="project" value="UniProtKB-KW"/>
</dbReference>
<evidence type="ECO:0000256" key="1">
    <source>
        <dbReference type="ARBA" id="ARBA00000683"/>
    </source>
</evidence>
<feature type="binding site" evidence="18">
    <location>
        <position position="283"/>
    </location>
    <ligand>
        <name>phosphoenolpyruvate</name>
        <dbReference type="ChEBI" id="CHEBI:58702"/>
    </ligand>
</feature>
<keyword evidence="11 16" id="KW-0598">Phosphotransferase system</keyword>
<comment type="cofactor">
    <cofactor evidence="2 16 19">
        <name>Mg(2+)</name>
        <dbReference type="ChEBI" id="CHEBI:18420"/>
    </cofactor>
</comment>
<keyword evidence="7 16" id="KW-0813">Transport</keyword>
<evidence type="ECO:0000256" key="16">
    <source>
        <dbReference type="PIRNR" id="PIRNR000732"/>
    </source>
</evidence>
<dbReference type="PANTHER" id="PTHR46244:SF6">
    <property type="entry name" value="PHOSPHOENOLPYRUVATE-PROTEIN PHOSPHOTRANSFERASE"/>
    <property type="match status" value="1"/>
</dbReference>
<keyword evidence="10 16" id="KW-0808">Transferase</keyword>
<sequence length="559" mass="62220">MVEGTAFLYAPYVPNVVQVPKGEPQDEMERYQAAHRAARTELEQLCTSMTARDPERAKIFQAHMGILDDIVMTEEIEMLIRSEDCGASWAVDQVYSQYAEVLRMSPNSIISERAADMADVRLRLLRCLEGRTDKGLAGLLEPVVLFAHDLLPSDTAALDPSQVLAIVTEVGGITSHSSIIARSYGIPALAGVTDICQIVKDGQLVLVDTLEGALIVQPSKNELSNFRAKQVEFHAAREREETYRKVQPTLLNGERVQVMVNVGAVDDKELQCAAFVDGVGLFRTEFLYMDRQEIPDEEEQYRYYRRVFEVFAPAPVTVRTLDIGGDKEAPCLDLPKELNPFLGNRAVRLCFDHPDMFLTQLRAILRASAHGRLKLMFPMVGGIEDIRQAKALLERAKEQLQSRGEQWDQKMSVGVMIEIPSLALLADQVAKEVDFASIGTNDLTQYTLAVDRVNPVVSQYYRPFHPALMRLLRFAIQAFNDAGKQISVCGEMGSDPLAVTALLGMGLRTLSVGASSVAMVKELVCNLDLWQAEQCARDICVLTTEAEVKERLERLKSKP</sequence>
<comment type="similarity">
    <text evidence="4 16">Belongs to the PEP-utilizing enzyme family.</text>
</comment>
<dbReference type="Gene3D" id="3.20.20.60">
    <property type="entry name" value="Phosphoenolpyruvate-binding domains"/>
    <property type="match status" value="1"/>
</dbReference>
<reference evidence="24" key="1">
    <citation type="submission" date="2020-08" db="EMBL/GenBank/DDBJ databases">
        <title>Genome public.</title>
        <authorList>
            <person name="Liu C."/>
            <person name="Sun Q."/>
        </authorList>
    </citation>
    <scope>NUCLEOTIDE SEQUENCE</scope>
    <source>
        <strain evidence="24">NSJ-23</strain>
    </source>
</reference>
<dbReference type="InterPro" id="IPR050499">
    <property type="entry name" value="PEP-utilizing_PTS_enzyme"/>
</dbReference>
<comment type="function">
    <text evidence="16">General (non sugar-specific) component of the phosphoenolpyruvate-dependent sugar phosphotransferase system (sugar PTS). This major carbohydrate active-transport system catalyzes the phosphorylation of incoming sugar substrates concomitantly with their translocation across the cell membrane. Enzyme I transfers the phosphoryl group from phosphoenolpyruvate (PEP) to the phosphoryl carrier protein (HPr).</text>
</comment>
<feature type="domain" description="Phosphotransferase system enzyme I N-terminal" evidence="23">
    <location>
        <begin position="4"/>
        <end position="113"/>
    </location>
</feature>
<dbReference type="InterPro" id="IPR018274">
    <property type="entry name" value="PEP_util_AS"/>
</dbReference>